<dbReference type="HAMAP" id="MF_00368">
    <property type="entry name" value="Ribosomal_bL12"/>
    <property type="match status" value="1"/>
</dbReference>
<dbReference type="InterPro" id="IPR036235">
    <property type="entry name" value="Ribosomal_bL12_oligo_N_sf"/>
</dbReference>
<dbReference type="SUPFAM" id="SSF48300">
    <property type="entry name" value="Ribosomal protein L7/12, oligomerisation (N-terminal) domain"/>
    <property type="match status" value="1"/>
</dbReference>
<dbReference type="EMBL" id="LBTI01000037">
    <property type="protein sequence ID" value="KKQ36787.1"/>
    <property type="molecule type" value="Genomic_DNA"/>
</dbReference>
<protein>
    <recommendedName>
        <fullName evidence="4">Large ribosomal subunit protein bL12</fullName>
    </recommendedName>
</protein>
<comment type="function">
    <text evidence="4">Forms part of the ribosomal stalk which helps the ribosome interact with GTP-bound translation factors. Is thus essential for accurate translation.</text>
</comment>
<dbReference type="Pfam" id="PF00542">
    <property type="entry name" value="Ribosomal_L12"/>
    <property type="match status" value="1"/>
</dbReference>
<dbReference type="Gene3D" id="3.30.1390.10">
    <property type="match status" value="1"/>
</dbReference>
<dbReference type="InterPro" id="IPR008932">
    <property type="entry name" value="Ribosomal_bL12_oligo"/>
</dbReference>
<evidence type="ECO:0000256" key="1">
    <source>
        <dbReference type="ARBA" id="ARBA00007197"/>
    </source>
</evidence>
<evidence type="ECO:0000256" key="4">
    <source>
        <dbReference type="HAMAP-Rule" id="MF_00368"/>
    </source>
</evidence>
<comment type="subunit">
    <text evidence="4">Homodimer. Part of the ribosomal stalk of the 50S ribosomal subunit. Forms a multimeric L10(L12)X complex, where L10 forms an elongated spine to which 2 to 4 L12 dimers bind in a sequential fashion. Binds GTP-bound translation factors.</text>
</comment>
<evidence type="ECO:0000313" key="9">
    <source>
        <dbReference type="Proteomes" id="UP000034591"/>
    </source>
</evidence>
<dbReference type="STRING" id="1618545.US53_C0037G0010"/>
<keyword evidence="3 4" id="KW-0687">Ribonucleoprotein</keyword>
<dbReference type="AlphaFoldDB" id="A0A0G0H3Q6"/>
<dbReference type="GO" id="GO:0003735">
    <property type="term" value="F:structural constituent of ribosome"/>
    <property type="evidence" value="ECO:0007669"/>
    <property type="project" value="InterPro"/>
</dbReference>
<reference evidence="8 9" key="1">
    <citation type="journal article" date="2015" name="Nature">
        <title>rRNA introns, odd ribosomes, and small enigmatic genomes across a large radiation of phyla.</title>
        <authorList>
            <person name="Brown C.T."/>
            <person name="Hug L.A."/>
            <person name="Thomas B.C."/>
            <person name="Sharon I."/>
            <person name="Castelle C.J."/>
            <person name="Singh A."/>
            <person name="Wilkins M.J."/>
            <person name="Williams K.H."/>
            <person name="Banfield J.F."/>
        </authorList>
    </citation>
    <scope>NUCLEOTIDE SEQUENCE [LARGE SCALE GENOMIC DNA]</scope>
</reference>
<sequence>MADDVKQTDDQKDKKTEKLSKSVEKLVDEIAKLSVLELSDLVSALQDKLGVSAQAPVMAAATGQPAAEAGVSDSAAPSDGGAQNLVMTASGGNKIAVIKALREINQNWGLKEAKDMTEQLPAEIIKGGKPEEVKEAAEKLKAAGAQVELK</sequence>
<name>A0A0G0H3Q6_9BACT</name>
<dbReference type="InterPro" id="IPR014719">
    <property type="entry name" value="Ribosomal_bL12_C/ClpS-like"/>
</dbReference>
<dbReference type="GO" id="GO:0022625">
    <property type="term" value="C:cytosolic large ribosomal subunit"/>
    <property type="evidence" value="ECO:0007669"/>
    <property type="project" value="TreeGrafter"/>
</dbReference>
<dbReference type="InterPro" id="IPR000206">
    <property type="entry name" value="Ribosomal_bL12"/>
</dbReference>
<feature type="domain" description="Large ribosomal subunit protein bL12 oligomerization" evidence="7">
    <location>
        <begin position="23"/>
        <end position="69"/>
    </location>
</feature>
<dbReference type="CDD" id="cd00387">
    <property type="entry name" value="Ribosomal_L7_L12"/>
    <property type="match status" value="1"/>
</dbReference>
<organism evidence="8 9">
    <name type="scientific">Candidatus Woesebacteria bacterium GW2011_GWA1_37_7</name>
    <dbReference type="NCBI Taxonomy" id="1618545"/>
    <lineage>
        <taxon>Bacteria</taxon>
        <taxon>Candidatus Woeseibacteriota</taxon>
    </lineage>
</organism>
<dbReference type="Proteomes" id="UP000034591">
    <property type="component" value="Unassembled WGS sequence"/>
</dbReference>
<evidence type="ECO:0000259" key="6">
    <source>
        <dbReference type="Pfam" id="PF00542"/>
    </source>
</evidence>
<dbReference type="InterPro" id="IPR013823">
    <property type="entry name" value="Ribosomal_bL12_C"/>
</dbReference>
<keyword evidence="2 4" id="KW-0689">Ribosomal protein</keyword>
<dbReference type="SUPFAM" id="SSF54736">
    <property type="entry name" value="ClpS-like"/>
    <property type="match status" value="1"/>
</dbReference>
<evidence type="ECO:0000256" key="3">
    <source>
        <dbReference type="ARBA" id="ARBA00023274"/>
    </source>
</evidence>
<dbReference type="PANTHER" id="PTHR45987:SF4">
    <property type="entry name" value="LARGE RIBOSOMAL SUBUNIT PROTEIN BL12M"/>
    <property type="match status" value="1"/>
</dbReference>
<dbReference type="Gene3D" id="1.20.5.710">
    <property type="entry name" value="Single helix bin"/>
    <property type="match status" value="1"/>
</dbReference>
<comment type="caution">
    <text evidence="8">The sequence shown here is derived from an EMBL/GenBank/DDBJ whole genome shotgun (WGS) entry which is preliminary data.</text>
</comment>
<gene>
    <name evidence="4" type="primary">rplL</name>
    <name evidence="8" type="ORF">US53_C0037G0010</name>
</gene>
<dbReference type="PANTHER" id="PTHR45987">
    <property type="entry name" value="39S RIBOSOMAL PROTEIN L12"/>
    <property type="match status" value="1"/>
</dbReference>
<dbReference type="Pfam" id="PF16320">
    <property type="entry name" value="Ribosomal_L12_N"/>
    <property type="match status" value="1"/>
</dbReference>
<evidence type="ECO:0000313" key="8">
    <source>
        <dbReference type="EMBL" id="KKQ36787.1"/>
    </source>
</evidence>
<accession>A0A0G0H3Q6</accession>
<dbReference type="NCBIfam" id="TIGR00855">
    <property type="entry name" value="L12"/>
    <property type="match status" value="1"/>
</dbReference>
<comment type="similarity">
    <text evidence="1 4">Belongs to the bacterial ribosomal protein bL12 family.</text>
</comment>
<evidence type="ECO:0000256" key="2">
    <source>
        <dbReference type="ARBA" id="ARBA00022980"/>
    </source>
</evidence>
<feature type="domain" description="Large ribosomal subunit protein bL12 C-terminal" evidence="6">
    <location>
        <begin position="84"/>
        <end position="150"/>
    </location>
</feature>
<feature type="region of interest" description="Disordered" evidence="5">
    <location>
        <begin position="1"/>
        <end position="20"/>
    </location>
</feature>
<dbReference type="GO" id="GO:0006412">
    <property type="term" value="P:translation"/>
    <property type="evidence" value="ECO:0007669"/>
    <property type="project" value="UniProtKB-UniRule"/>
</dbReference>
<proteinExistence type="inferred from homology"/>
<evidence type="ECO:0000256" key="5">
    <source>
        <dbReference type="SAM" id="MobiDB-lite"/>
    </source>
</evidence>
<dbReference type="GO" id="GO:0003729">
    <property type="term" value="F:mRNA binding"/>
    <property type="evidence" value="ECO:0007669"/>
    <property type="project" value="TreeGrafter"/>
</dbReference>
<evidence type="ECO:0000259" key="7">
    <source>
        <dbReference type="Pfam" id="PF16320"/>
    </source>
</evidence>